<dbReference type="EMBL" id="AY954968">
    <property type="protein sequence ID" value="AAX92078.1"/>
    <property type="molecule type" value="Genomic_DNA"/>
</dbReference>
<accession>Q4ZA89</accession>
<sequence>MMQVSCIGTRVIRIRLILITYKDSTSKQRNYCLNVVSI</sequence>
<dbReference type="GeneID" id="5133855"/>
<dbReference type="Proteomes" id="UP000000973">
    <property type="component" value="Segment"/>
</dbReference>
<reference evidence="1 2" key="1">
    <citation type="journal article" date="2005" name="Proc. Natl. Acad. Sci. U.S.A.">
        <title>The complete genomes and proteomes of 27 Staphylococcus aureus bacteriophages.</title>
        <authorList>
            <person name="Kwan T."/>
            <person name="Liu J."/>
            <person name="Dubow M."/>
            <person name="Gros P."/>
            <person name="Pelletier J."/>
        </authorList>
    </citation>
    <scope>NUCLEOTIDE SEQUENCE</scope>
</reference>
<evidence type="ECO:0000313" key="1">
    <source>
        <dbReference type="EMBL" id="AAX92078.1"/>
    </source>
</evidence>
<evidence type="ECO:0000313" key="2">
    <source>
        <dbReference type="Proteomes" id="UP000000973"/>
    </source>
</evidence>
<organism evidence="1 2">
    <name type="scientific">Staphylococcus phage X2</name>
    <dbReference type="NCBI Taxonomy" id="2908152"/>
    <lineage>
        <taxon>Viruses</taxon>
        <taxon>Duplodnaviria</taxon>
        <taxon>Heunggongvirae</taxon>
        <taxon>Uroviricota</taxon>
        <taxon>Caudoviricetes</taxon>
        <taxon>Azeredovirinae</taxon>
        <taxon>Phietavirus</taxon>
        <taxon>Phietavirus X2</taxon>
    </lineage>
</organism>
<name>Q4ZA89_9CAUD</name>
<proteinExistence type="predicted"/>
<keyword evidence="2" id="KW-1185">Reference proteome</keyword>
<dbReference type="KEGG" id="vg:5133855"/>
<protein>
    <submittedName>
        <fullName evidence="1">ORF166</fullName>
    </submittedName>
</protein>
<dbReference type="RefSeq" id="YP_240837.1">
    <property type="nucleotide sequence ID" value="NC_007065.1"/>
</dbReference>